<name>A0A182KGZ9_9DIPT</name>
<evidence type="ECO:0000313" key="4">
    <source>
        <dbReference type="Proteomes" id="UP000075881"/>
    </source>
</evidence>
<feature type="compositionally biased region" description="Basic and acidic residues" evidence="1">
    <location>
        <begin position="311"/>
        <end position="320"/>
    </location>
</feature>
<proteinExistence type="predicted"/>
<dbReference type="PANTHER" id="PTHR20898:SF0">
    <property type="entry name" value="DAEDALUS ON 3-RELATED"/>
    <property type="match status" value="1"/>
</dbReference>
<dbReference type="Pfam" id="PF06477">
    <property type="entry name" value="DUF1091"/>
    <property type="match status" value="1"/>
</dbReference>
<reference evidence="3" key="2">
    <citation type="submission" date="2020-05" db="UniProtKB">
        <authorList>
            <consortium name="EnsemblMetazoa"/>
        </authorList>
    </citation>
    <scope>IDENTIFICATION</scope>
    <source>
        <strain evidence="3">ACHKN1017</strain>
    </source>
</reference>
<dbReference type="Proteomes" id="UP000075881">
    <property type="component" value="Unassembled WGS sequence"/>
</dbReference>
<evidence type="ECO:0000256" key="2">
    <source>
        <dbReference type="SAM" id="SignalP"/>
    </source>
</evidence>
<dbReference type="InterPro" id="IPR010512">
    <property type="entry name" value="DUF1091"/>
</dbReference>
<protein>
    <recommendedName>
        <fullName evidence="5">Vitellogenin domain-containing protein</fullName>
    </recommendedName>
</protein>
<dbReference type="PANTHER" id="PTHR20898">
    <property type="entry name" value="DAEDALUS ON 3-RELATED-RELATED"/>
    <property type="match status" value="1"/>
</dbReference>
<dbReference type="VEuPathDB" id="VectorBase:ACHR010037"/>
<feature type="region of interest" description="Disordered" evidence="1">
    <location>
        <begin position="295"/>
        <end position="320"/>
    </location>
</feature>
<keyword evidence="4" id="KW-1185">Reference proteome</keyword>
<evidence type="ECO:0000313" key="3">
    <source>
        <dbReference type="EnsemblMetazoa" id="ACHR010037-PA"/>
    </source>
</evidence>
<organism evidence="3 4">
    <name type="scientific">Anopheles christyi</name>
    <dbReference type="NCBI Taxonomy" id="43041"/>
    <lineage>
        <taxon>Eukaryota</taxon>
        <taxon>Metazoa</taxon>
        <taxon>Ecdysozoa</taxon>
        <taxon>Arthropoda</taxon>
        <taxon>Hexapoda</taxon>
        <taxon>Insecta</taxon>
        <taxon>Pterygota</taxon>
        <taxon>Neoptera</taxon>
        <taxon>Endopterygota</taxon>
        <taxon>Diptera</taxon>
        <taxon>Nematocera</taxon>
        <taxon>Culicoidea</taxon>
        <taxon>Culicidae</taxon>
        <taxon>Anophelinae</taxon>
        <taxon>Anopheles</taxon>
    </lineage>
</organism>
<evidence type="ECO:0000256" key="1">
    <source>
        <dbReference type="SAM" id="MobiDB-lite"/>
    </source>
</evidence>
<evidence type="ECO:0008006" key="5">
    <source>
        <dbReference type="Google" id="ProtNLM"/>
    </source>
</evidence>
<keyword evidence="2" id="KW-0732">Signal</keyword>
<dbReference type="EnsemblMetazoa" id="ACHR010037-RA">
    <property type="protein sequence ID" value="ACHR010037-PA"/>
    <property type="gene ID" value="ACHR010037"/>
</dbReference>
<feature type="signal peptide" evidence="2">
    <location>
        <begin position="1"/>
        <end position="28"/>
    </location>
</feature>
<reference evidence="4" key="1">
    <citation type="submission" date="2013-03" db="EMBL/GenBank/DDBJ databases">
        <title>The Genome Sequence of Anopheles christyi ACHKN1017.</title>
        <authorList>
            <consortium name="The Broad Institute Genomics Platform"/>
            <person name="Neafsey D.E."/>
            <person name="Besansky N."/>
            <person name="Walker B."/>
            <person name="Young S.K."/>
            <person name="Zeng Q."/>
            <person name="Gargeya S."/>
            <person name="Fitzgerald M."/>
            <person name="Haas B."/>
            <person name="Abouelleil A."/>
            <person name="Allen A.W."/>
            <person name="Alvarado L."/>
            <person name="Arachchi H.M."/>
            <person name="Berlin A.M."/>
            <person name="Chapman S.B."/>
            <person name="Gainer-Dewar J."/>
            <person name="Goldberg J."/>
            <person name="Griggs A."/>
            <person name="Gujja S."/>
            <person name="Hansen M."/>
            <person name="Howarth C."/>
            <person name="Imamovic A."/>
            <person name="Ireland A."/>
            <person name="Larimer J."/>
            <person name="McCowan C."/>
            <person name="Murphy C."/>
            <person name="Pearson M."/>
            <person name="Poon T.W."/>
            <person name="Priest M."/>
            <person name="Roberts A."/>
            <person name="Saif S."/>
            <person name="Shea T."/>
            <person name="Sisk P."/>
            <person name="Sykes S."/>
            <person name="Wortman J."/>
            <person name="Nusbaum C."/>
            <person name="Birren B."/>
        </authorList>
    </citation>
    <scope>NUCLEOTIDE SEQUENCE [LARGE SCALE GENOMIC DNA]</scope>
    <source>
        <strain evidence="4">ACHKN1017</strain>
    </source>
</reference>
<dbReference type="AlphaFoldDB" id="A0A182KGZ9"/>
<accession>A0A182KGZ9</accession>
<feature type="chain" id="PRO_5008125547" description="Vitellogenin domain-containing protein" evidence="2">
    <location>
        <begin position="29"/>
        <end position="320"/>
    </location>
</feature>
<sequence>MKRGQKLVRFFVQLLLVTYLVSIKTTRCEQKRIPIYYPNRIIFTNESKPFTVRVTRFICTETPYEVSELLQCKTVLRRNKPTFLNLTVHIPQVLNTLYFQVKTYYRLNDYQAFPADIIVEACALFRNPSDDMFSRHVMSVFYETVPKLLYYCPHGNRTYNVAYWLEEKFFPKSVPAGDYRQDVWFRNEQNKTLLAYQAFFSVRRMDMDKIRNMTDVLHLDRSTHIVPSPAGFRVFGKDFEIHFDRINGTNGGEENAQHPQEDFTPTLVKRKTYVWEITRRQPTVNITVPVFLGKHEKQGVPPPFQNAIPPRDADTRKEQP</sequence>